<keyword evidence="1" id="KW-0812">Transmembrane</keyword>
<keyword evidence="1" id="KW-0472">Membrane</keyword>
<feature type="transmembrane region" description="Helical" evidence="1">
    <location>
        <begin position="12"/>
        <end position="35"/>
    </location>
</feature>
<name>A0A1F7W5P4_9BACT</name>
<feature type="transmembrane region" description="Helical" evidence="1">
    <location>
        <begin position="73"/>
        <end position="92"/>
    </location>
</feature>
<feature type="transmembrane region" description="Helical" evidence="1">
    <location>
        <begin position="98"/>
        <end position="121"/>
    </location>
</feature>
<evidence type="ECO:0000256" key="1">
    <source>
        <dbReference type="SAM" id="Phobius"/>
    </source>
</evidence>
<accession>A0A1F7W5P4</accession>
<protein>
    <submittedName>
        <fullName evidence="2">Uncharacterized protein</fullName>
    </submittedName>
</protein>
<evidence type="ECO:0000313" key="2">
    <source>
        <dbReference type="EMBL" id="OGL98133.1"/>
    </source>
</evidence>
<comment type="caution">
    <text evidence="2">The sequence shown here is derived from an EMBL/GenBank/DDBJ whole genome shotgun (WGS) entry which is preliminary data.</text>
</comment>
<sequence length="124" mass="13684">MFELYRVRLSGKLVLIALATSFLVGNIVGIFGFFLRYGHIPSILEAIFFNVLTSSVSLPASFVSLLRIPAGSIDYIIILYLISFVVTLISSWRKKTIGWVAAFVVLLLLASYGWTISAYALMGV</sequence>
<proteinExistence type="predicted"/>
<gene>
    <name evidence="2" type="ORF">A2304_03580</name>
</gene>
<dbReference type="AlphaFoldDB" id="A0A1F7W5P4"/>
<organism evidence="2 3">
    <name type="scientific">Candidatus Uhrbacteria bacterium RIFOXYB2_FULL_57_15</name>
    <dbReference type="NCBI Taxonomy" id="1802422"/>
    <lineage>
        <taxon>Bacteria</taxon>
        <taxon>Candidatus Uhriibacteriota</taxon>
    </lineage>
</organism>
<reference evidence="2 3" key="1">
    <citation type="journal article" date="2016" name="Nat. Commun.">
        <title>Thousands of microbial genomes shed light on interconnected biogeochemical processes in an aquifer system.</title>
        <authorList>
            <person name="Anantharaman K."/>
            <person name="Brown C.T."/>
            <person name="Hug L.A."/>
            <person name="Sharon I."/>
            <person name="Castelle C.J."/>
            <person name="Probst A.J."/>
            <person name="Thomas B.C."/>
            <person name="Singh A."/>
            <person name="Wilkins M.J."/>
            <person name="Karaoz U."/>
            <person name="Brodie E.L."/>
            <person name="Williams K.H."/>
            <person name="Hubbard S.S."/>
            <person name="Banfield J.F."/>
        </authorList>
    </citation>
    <scope>NUCLEOTIDE SEQUENCE [LARGE SCALE GENOMIC DNA]</scope>
</reference>
<evidence type="ECO:0000313" key="3">
    <source>
        <dbReference type="Proteomes" id="UP000176501"/>
    </source>
</evidence>
<dbReference type="Proteomes" id="UP000176501">
    <property type="component" value="Unassembled WGS sequence"/>
</dbReference>
<dbReference type="EMBL" id="MGFE01000023">
    <property type="protein sequence ID" value="OGL98133.1"/>
    <property type="molecule type" value="Genomic_DNA"/>
</dbReference>
<keyword evidence="1" id="KW-1133">Transmembrane helix</keyword>